<dbReference type="InterPro" id="IPR011053">
    <property type="entry name" value="Single_hybrid_motif"/>
</dbReference>
<dbReference type="SUPFAM" id="SSF47005">
    <property type="entry name" value="Peripheral subunit-binding domain of 2-oxo acid dehydrogenase complex"/>
    <property type="match status" value="1"/>
</dbReference>
<dbReference type="InterPro" id="IPR001078">
    <property type="entry name" value="2-oxoacid_DH_actylTfrase"/>
</dbReference>
<dbReference type="InterPro" id="IPR000089">
    <property type="entry name" value="Biotin_lipoyl"/>
</dbReference>
<dbReference type="InterPro" id="IPR023213">
    <property type="entry name" value="CAT-like_dom_sf"/>
</dbReference>
<dbReference type="RefSeq" id="WP_109837612.1">
    <property type="nucleotide sequence ID" value="NZ_QGKM01000026.1"/>
</dbReference>
<dbReference type="Pfam" id="PF00198">
    <property type="entry name" value="2-oxoacid_dh"/>
    <property type="match status" value="1"/>
</dbReference>
<dbReference type="InterPro" id="IPR036625">
    <property type="entry name" value="E3-bd_dom_sf"/>
</dbReference>
<dbReference type="GO" id="GO:0031405">
    <property type="term" value="F:lipoic acid binding"/>
    <property type="evidence" value="ECO:0007669"/>
    <property type="project" value="TreeGrafter"/>
</dbReference>
<dbReference type="AlphaFoldDB" id="A0A317CIY0"/>
<dbReference type="Gene3D" id="4.10.320.10">
    <property type="entry name" value="E3-binding domain"/>
    <property type="match status" value="1"/>
</dbReference>
<dbReference type="Proteomes" id="UP000245539">
    <property type="component" value="Unassembled WGS sequence"/>
</dbReference>
<evidence type="ECO:0000256" key="2">
    <source>
        <dbReference type="ARBA" id="ARBA00007317"/>
    </source>
</evidence>
<dbReference type="EC" id="2.3.1.-" evidence="7"/>
<dbReference type="GO" id="GO:0016407">
    <property type="term" value="F:acetyltransferase activity"/>
    <property type="evidence" value="ECO:0007669"/>
    <property type="project" value="TreeGrafter"/>
</dbReference>
<keyword evidence="5 7" id="KW-0450">Lipoyl</keyword>
<dbReference type="CDD" id="cd06849">
    <property type="entry name" value="lipoyl_domain"/>
    <property type="match status" value="1"/>
</dbReference>
<evidence type="ECO:0000256" key="1">
    <source>
        <dbReference type="ARBA" id="ARBA00001938"/>
    </source>
</evidence>
<comment type="subunit">
    <text evidence="3">Forms a 24-polypeptide structural core with octahedral symmetry.</text>
</comment>
<evidence type="ECO:0000256" key="6">
    <source>
        <dbReference type="ARBA" id="ARBA00023315"/>
    </source>
</evidence>
<reference evidence="11 12" key="1">
    <citation type="submission" date="2018-05" db="EMBL/GenBank/DDBJ databases">
        <title>Leucothrix arctica sp. nov., isolated from Arctic seawater.</title>
        <authorList>
            <person name="Choi A."/>
            <person name="Baek K."/>
        </authorList>
    </citation>
    <scope>NUCLEOTIDE SEQUENCE [LARGE SCALE GENOMIC DNA]</scope>
    <source>
        <strain evidence="11 12">JCM 18388</strain>
    </source>
</reference>
<evidence type="ECO:0000313" key="11">
    <source>
        <dbReference type="EMBL" id="PWQ97383.1"/>
    </source>
</evidence>
<sequence length="481" mass="51887">MSLCKIKMPDLGEGMTECEIVEWQVKVGDTVKEDDVIAGVMTDKAVVEIPSPVDGVITELSGEVGELVPVGTVIVVLEVADVARAKATSEAPEKSEAPKMTIAKSEPVKPAKQAQATKPVAAKLVAEANNATISPERTAETITATAEPTQSAQTSTLSRQLSAPAVKQRAKNLGIDINTVLGSGPDGRVLHQDLDQLLLQASHPTAIDIPEPISTPAIGQALTNTAPMQQEAEQLVTPQRVGPMVLADAGETTTTSIIGLRRKIAERMQDAKQRIPHITYVEAIDVTELESLRAHLNQQRRDDQPKLSLLPMLFRAITLATRVYPVMNAHYDDVNGKLHQYQALHLGVATQTDRGLLVPVLRHADQMDIWESAAGIKRLADMARLGTLAKDELSGSTITCSSLGKLGGLVSTPVINSPEICVIGVNKIQTQPVYKDGGFVPRHIMNLSSSFDHRIVDGYEAAQFIQCLREHLEHPATLFIE</sequence>
<dbReference type="InterPro" id="IPR050743">
    <property type="entry name" value="2-oxoacid_DH_E2_comp"/>
</dbReference>
<evidence type="ECO:0000256" key="3">
    <source>
        <dbReference type="ARBA" id="ARBA00011484"/>
    </source>
</evidence>
<comment type="similarity">
    <text evidence="2 7">Belongs to the 2-oxoacid dehydrogenase family.</text>
</comment>
<dbReference type="EMBL" id="QGKM01000026">
    <property type="protein sequence ID" value="PWQ97383.1"/>
    <property type="molecule type" value="Genomic_DNA"/>
</dbReference>
<dbReference type="OrthoDB" id="9805770at2"/>
<gene>
    <name evidence="11" type="ORF">DKW60_10495</name>
</gene>
<evidence type="ECO:0000256" key="5">
    <source>
        <dbReference type="ARBA" id="ARBA00022823"/>
    </source>
</evidence>
<name>A0A317CIY0_9GAMM</name>
<evidence type="ECO:0000256" key="8">
    <source>
        <dbReference type="SAM" id="MobiDB-lite"/>
    </source>
</evidence>
<dbReference type="Pfam" id="PF00364">
    <property type="entry name" value="Biotin_lipoyl"/>
    <property type="match status" value="1"/>
</dbReference>
<proteinExistence type="inferred from homology"/>
<organism evidence="11 12">
    <name type="scientific">Leucothrix pacifica</name>
    <dbReference type="NCBI Taxonomy" id="1247513"/>
    <lineage>
        <taxon>Bacteria</taxon>
        <taxon>Pseudomonadati</taxon>
        <taxon>Pseudomonadota</taxon>
        <taxon>Gammaproteobacteria</taxon>
        <taxon>Thiotrichales</taxon>
        <taxon>Thiotrichaceae</taxon>
        <taxon>Leucothrix</taxon>
    </lineage>
</organism>
<dbReference type="FunFam" id="3.30.559.10:FF:000007">
    <property type="entry name" value="Dihydrolipoamide acetyltransferase component of pyruvate dehydrogenase complex"/>
    <property type="match status" value="1"/>
</dbReference>
<dbReference type="PROSITE" id="PS00189">
    <property type="entry name" value="LIPOYL"/>
    <property type="match status" value="1"/>
</dbReference>
<keyword evidence="12" id="KW-1185">Reference proteome</keyword>
<evidence type="ECO:0000259" key="10">
    <source>
        <dbReference type="PROSITE" id="PS51826"/>
    </source>
</evidence>
<dbReference type="PANTHER" id="PTHR43178:SF5">
    <property type="entry name" value="LIPOAMIDE ACYLTRANSFERASE COMPONENT OF BRANCHED-CHAIN ALPHA-KETO ACID DEHYDROGENASE COMPLEX, MITOCHONDRIAL"/>
    <property type="match status" value="1"/>
</dbReference>
<dbReference type="GO" id="GO:0005737">
    <property type="term" value="C:cytoplasm"/>
    <property type="evidence" value="ECO:0007669"/>
    <property type="project" value="TreeGrafter"/>
</dbReference>
<evidence type="ECO:0000313" key="12">
    <source>
        <dbReference type="Proteomes" id="UP000245539"/>
    </source>
</evidence>
<keyword evidence="6 7" id="KW-0012">Acyltransferase</keyword>
<dbReference type="SUPFAM" id="SSF52777">
    <property type="entry name" value="CoA-dependent acyltransferases"/>
    <property type="match status" value="1"/>
</dbReference>
<dbReference type="Pfam" id="PF02817">
    <property type="entry name" value="E3_binding"/>
    <property type="match status" value="1"/>
</dbReference>
<dbReference type="Gene3D" id="3.30.559.10">
    <property type="entry name" value="Chloramphenicol acetyltransferase-like domain"/>
    <property type="match status" value="1"/>
</dbReference>
<comment type="cofactor">
    <cofactor evidence="1 7">
        <name>(R)-lipoate</name>
        <dbReference type="ChEBI" id="CHEBI:83088"/>
    </cofactor>
</comment>
<dbReference type="SUPFAM" id="SSF51230">
    <property type="entry name" value="Single hybrid motif"/>
    <property type="match status" value="1"/>
</dbReference>
<dbReference type="PROSITE" id="PS50968">
    <property type="entry name" value="BIOTINYL_LIPOYL"/>
    <property type="match status" value="1"/>
</dbReference>
<dbReference type="PANTHER" id="PTHR43178">
    <property type="entry name" value="DIHYDROLIPOAMIDE ACETYLTRANSFERASE COMPONENT OF PYRUVATE DEHYDROGENASE COMPLEX"/>
    <property type="match status" value="1"/>
</dbReference>
<evidence type="ECO:0000256" key="4">
    <source>
        <dbReference type="ARBA" id="ARBA00022679"/>
    </source>
</evidence>
<evidence type="ECO:0000256" key="7">
    <source>
        <dbReference type="RuleBase" id="RU003423"/>
    </source>
</evidence>
<accession>A0A317CIY0</accession>
<dbReference type="PROSITE" id="PS51826">
    <property type="entry name" value="PSBD"/>
    <property type="match status" value="1"/>
</dbReference>
<dbReference type="Gene3D" id="2.40.50.100">
    <property type="match status" value="1"/>
</dbReference>
<evidence type="ECO:0000259" key="9">
    <source>
        <dbReference type="PROSITE" id="PS50968"/>
    </source>
</evidence>
<feature type="domain" description="Peripheral subunit-binding (PSBD)" evidence="10">
    <location>
        <begin position="161"/>
        <end position="198"/>
    </location>
</feature>
<keyword evidence="4 7" id="KW-0808">Transferase</keyword>
<feature type="domain" description="Lipoyl-binding" evidence="9">
    <location>
        <begin position="3"/>
        <end position="78"/>
    </location>
</feature>
<dbReference type="InterPro" id="IPR004167">
    <property type="entry name" value="PSBD"/>
</dbReference>
<protein>
    <recommendedName>
        <fullName evidence="7">Dihydrolipoamide acetyltransferase component of pyruvate dehydrogenase complex</fullName>
        <ecNumber evidence="7">2.3.1.-</ecNumber>
    </recommendedName>
</protein>
<dbReference type="InterPro" id="IPR003016">
    <property type="entry name" value="2-oxoA_DH_lipoyl-BS"/>
</dbReference>
<comment type="caution">
    <text evidence="11">The sequence shown here is derived from an EMBL/GenBank/DDBJ whole genome shotgun (WGS) entry which is preliminary data.</text>
</comment>
<feature type="region of interest" description="Disordered" evidence="8">
    <location>
        <begin position="85"/>
        <end position="115"/>
    </location>
</feature>